<dbReference type="InterPro" id="IPR021328">
    <property type="entry name" value="CotB-like"/>
</dbReference>
<keyword evidence="2" id="KW-1185">Reference proteome</keyword>
<dbReference type="Pfam" id="PF11155">
    <property type="entry name" value="DUF2935"/>
    <property type="match status" value="2"/>
</dbReference>
<gene>
    <name evidence="1" type="ORF">H1191_14550</name>
</gene>
<comment type="caution">
    <text evidence="1">The sequence shown here is derived from an EMBL/GenBank/DDBJ whole genome shotgun (WGS) entry which is preliminary data.</text>
</comment>
<organism evidence="1 2">
    <name type="scientific">Paenactinomyces guangxiensis</name>
    <dbReference type="NCBI Taxonomy" id="1490290"/>
    <lineage>
        <taxon>Bacteria</taxon>
        <taxon>Bacillati</taxon>
        <taxon>Bacillota</taxon>
        <taxon>Bacilli</taxon>
        <taxon>Bacillales</taxon>
        <taxon>Thermoactinomycetaceae</taxon>
        <taxon>Paenactinomyces</taxon>
    </lineage>
</organism>
<sequence>MSLNSYEQALVFEQNFWLPVLRDHSEFILTALSAKEENEAEQAESYVNLFENLIQTRSTDLDASCRAATGLRKFKLHLLRRLLKEDIAFNLTPTFINHMLNEIDEYLRILSCLMEGKVPPLLHPLHHHLLWLPDASGHATAIDAELDGVEKKWKEKSRQFSRHFDVFYLKSVELAGYLRTKMNRFPALSRFNREVELEIILFQKFLKELEELRLSKEVLGTIAPLMADHMYREECYYLIKLAQVSEVKQPKCSPHP</sequence>
<name>A0A7W1WTF8_9BACL</name>
<proteinExistence type="predicted"/>
<evidence type="ECO:0000313" key="1">
    <source>
        <dbReference type="EMBL" id="MBA4495521.1"/>
    </source>
</evidence>
<dbReference type="EMBL" id="JACEIQ010000016">
    <property type="protein sequence ID" value="MBA4495521.1"/>
    <property type="molecule type" value="Genomic_DNA"/>
</dbReference>
<dbReference type="AlphaFoldDB" id="A0A7W1WTF8"/>
<accession>A0A7W1WTF8</accession>
<reference evidence="1 2" key="1">
    <citation type="submission" date="2020-07" db="EMBL/GenBank/DDBJ databases">
        <authorList>
            <person name="Feng H."/>
        </authorList>
    </citation>
    <scope>NUCLEOTIDE SEQUENCE [LARGE SCALE GENOMIC DNA]</scope>
    <source>
        <strain evidence="2">s-10</strain>
    </source>
</reference>
<dbReference type="SUPFAM" id="SSF158430">
    <property type="entry name" value="Bacillus cereus metalloprotein-like"/>
    <property type="match status" value="2"/>
</dbReference>
<dbReference type="Gene3D" id="1.20.1260.120">
    <property type="entry name" value="Protein of unknown function DUF2935"/>
    <property type="match status" value="1"/>
</dbReference>
<evidence type="ECO:0000313" key="2">
    <source>
        <dbReference type="Proteomes" id="UP000535491"/>
    </source>
</evidence>
<dbReference type="Proteomes" id="UP000535491">
    <property type="component" value="Unassembled WGS sequence"/>
</dbReference>
<protein>
    <submittedName>
        <fullName evidence="1">DUF2935 domain-containing protein</fullName>
    </submittedName>
</protein>